<dbReference type="PANTHER" id="PTHR44688">
    <property type="entry name" value="DNA-BINDING TRANSCRIPTIONAL ACTIVATOR DEVR_DOSR"/>
    <property type="match status" value="1"/>
</dbReference>
<dbReference type="GO" id="GO:0006355">
    <property type="term" value="P:regulation of DNA-templated transcription"/>
    <property type="evidence" value="ECO:0007669"/>
    <property type="project" value="InterPro"/>
</dbReference>
<dbReference type="InterPro" id="IPR036388">
    <property type="entry name" value="WH-like_DNA-bd_sf"/>
</dbReference>
<protein>
    <submittedName>
        <fullName evidence="5">LuxR family transcriptional regulator</fullName>
    </submittedName>
</protein>
<dbReference type="SMART" id="SM00421">
    <property type="entry name" value="HTH_LUXR"/>
    <property type="match status" value="1"/>
</dbReference>
<accession>A0A552UJC8</accession>
<dbReference type="AlphaFoldDB" id="A0A552UJC8"/>
<keyword evidence="6" id="KW-1185">Reference proteome</keyword>
<evidence type="ECO:0000313" key="5">
    <source>
        <dbReference type="EMBL" id="TRW18285.1"/>
    </source>
</evidence>
<dbReference type="InterPro" id="IPR005143">
    <property type="entry name" value="TF_LuxR_autoind-bd_dom"/>
</dbReference>
<evidence type="ECO:0000256" key="2">
    <source>
        <dbReference type="ARBA" id="ARBA00023125"/>
    </source>
</evidence>
<sequence length="258" mass="28163">MEGGPGADAGVGVSLFSDIQSFVTTVRGAADLDAVEACLSDATRRLDFDYFGMVQRVSARLSVSPVQLSDFPEDWRNLLATEDYYVHDPVLVACEKSVAPFSWDDLPDLITMTRQHHDYMATAGRMGLRRGYTIPIHVPGEASGLCSFVTAGDRELPAQSLPAAQYLACFAFEAARRLVVSRAEANGVPRLTQRQLDCVVLVAQGKSNWVAGQLLGLSPQTVHKYLESAKTRYGVSSRTELVVRALYDGQLSFNDVLN</sequence>
<dbReference type="Gene3D" id="3.30.450.80">
    <property type="entry name" value="Transcription factor LuxR-like, autoinducer-binding domain"/>
    <property type="match status" value="1"/>
</dbReference>
<organism evidence="5 6">
    <name type="scientific">Glacieibacterium frigidum</name>
    <dbReference type="NCBI Taxonomy" id="2593303"/>
    <lineage>
        <taxon>Bacteria</taxon>
        <taxon>Pseudomonadati</taxon>
        <taxon>Pseudomonadota</taxon>
        <taxon>Alphaproteobacteria</taxon>
        <taxon>Sphingomonadales</taxon>
        <taxon>Sphingosinicellaceae</taxon>
        <taxon>Glacieibacterium</taxon>
    </lineage>
</organism>
<dbReference type="SUPFAM" id="SSF46894">
    <property type="entry name" value="C-terminal effector domain of the bipartite response regulators"/>
    <property type="match status" value="1"/>
</dbReference>
<dbReference type="PANTHER" id="PTHR44688:SF16">
    <property type="entry name" value="DNA-BINDING TRANSCRIPTIONAL ACTIVATOR DEVR_DOSR"/>
    <property type="match status" value="1"/>
</dbReference>
<dbReference type="GO" id="GO:0003677">
    <property type="term" value="F:DNA binding"/>
    <property type="evidence" value="ECO:0007669"/>
    <property type="project" value="UniProtKB-KW"/>
</dbReference>
<dbReference type="CDD" id="cd06170">
    <property type="entry name" value="LuxR_C_like"/>
    <property type="match status" value="1"/>
</dbReference>
<evidence type="ECO:0000256" key="3">
    <source>
        <dbReference type="ARBA" id="ARBA00023163"/>
    </source>
</evidence>
<dbReference type="PROSITE" id="PS50043">
    <property type="entry name" value="HTH_LUXR_2"/>
    <property type="match status" value="1"/>
</dbReference>
<keyword evidence="1" id="KW-0805">Transcription regulation</keyword>
<dbReference type="SUPFAM" id="SSF75516">
    <property type="entry name" value="Pheromone-binding domain of LuxR-like quorum-sensing transcription factors"/>
    <property type="match status" value="1"/>
</dbReference>
<evidence type="ECO:0000256" key="1">
    <source>
        <dbReference type="ARBA" id="ARBA00023015"/>
    </source>
</evidence>
<dbReference type="Pfam" id="PF03472">
    <property type="entry name" value="Autoind_bind"/>
    <property type="match status" value="1"/>
</dbReference>
<evidence type="ECO:0000259" key="4">
    <source>
        <dbReference type="PROSITE" id="PS50043"/>
    </source>
</evidence>
<dbReference type="InterPro" id="IPR036693">
    <property type="entry name" value="TF_LuxR_autoind-bd_dom_sf"/>
</dbReference>
<keyword evidence="2" id="KW-0238">DNA-binding</keyword>
<name>A0A552UJC8_9SPHN</name>
<keyword evidence="3" id="KW-0804">Transcription</keyword>
<dbReference type="OrthoDB" id="3170288at2"/>
<evidence type="ECO:0000313" key="6">
    <source>
        <dbReference type="Proteomes" id="UP000317894"/>
    </source>
</evidence>
<dbReference type="Gene3D" id="1.10.10.10">
    <property type="entry name" value="Winged helix-like DNA-binding domain superfamily/Winged helix DNA-binding domain"/>
    <property type="match status" value="1"/>
</dbReference>
<dbReference type="InterPro" id="IPR016032">
    <property type="entry name" value="Sig_transdc_resp-reg_C-effctor"/>
</dbReference>
<dbReference type="EMBL" id="VJWA01000001">
    <property type="protein sequence ID" value="TRW18285.1"/>
    <property type="molecule type" value="Genomic_DNA"/>
</dbReference>
<dbReference type="Proteomes" id="UP000317894">
    <property type="component" value="Unassembled WGS sequence"/>
</dbReference>
<feature type="domain" description="HTH luxR-type" evidence="4">
    <location>
        <begin position="184"/>
        <end position="249"/>
    </location>
</feature>
<proteinExistence type="predicted"/>
<reference evidence="5 6" key="1">
    <citation type="submission" date="2019-07" db="EMBL/GenBank/DDBJ databases">
        <title>Novel species isolated from glacier.</title>
        <authorList>
            <person name="Liu Q."/>
            <person name="Xin Y.-H."/>
        </authorList>
    </citation>
    <scope>NUCLEOTIDE SEQUENCE [LARGE SCALE GENOMIC DNA]</scope>
    <source>
        <strain evidence="5 6">LB1R16</strain>
    </source>
</reference>
<dbReference type="InterPro" id="IPR000792">
    <property type="entry name" value="Tscrpt_reg_LuxR_C"/>
</dbReference>
<comment type="caution">
    <text evidence="5">The sequence shown here is derived from an EMBL/GenBank/DDBJ whole genome shotgun (WGS) entry which is preliminary data.</text>
</comment>
<gene>
    <name evidence="5" type="ORF">FMM06_09390</name>
</gene>
<dbReference type="Pfam" id="PF00196">
    <property type="entry name" value="GerE"/>
    <property type="match status" value="1"/>
</dbReference>